<evidence type="ECO:0000313" key="16">
    <source>
        <dbReference type="Proteomes" id="UP000315750"/>
    </source>
</evidence>
<dbReference type="Pfam" id="PF22645">
    <property type="entry name" value="GKRP_SIS_N"/>
    <property type="match status" value="1"/>
</dbReference>
<keyword evidence="3 13" id="KW-0119">Carbohydrate metabolism</keyword>
<dbReference type="NCBIfam" id="NF003915">
    <property type="entry name" value="PRK05441.1"/>
    <property type="match status" value="1"/>
</dbReference>
<feature type="domain" description="SIS" evidence="14">
    <location>
        <begin position="54"/>
        <end position="217"/>
    </location>
</feature>
<evidence type="ECO:0000256" key="6">
    <source>
        <dbReference type="ARBA" id="ARBA00060595"/>
    </source>
</evidence>
<comment type="pathway">
    <text evidence="5 13">Amino-sugar metabolism; N-acetylmuramate degradation.</text>
</comment>
<proteinExistence type="inferred from homology"/>
<comment type="subunit">
    <text evidence="1 13">Homodimer.</text>
</comment>
<dbReference type="CDD" id="cd05007">
    <property type="entry name" value="SIS_Etherase"/>
    <property type="match status" value="1"/>
</dbReference>
<comment type="pathway">
    <text evidence="7">Cell wall biogenesis.</text>
</comment>
<dbReference type="InterPro" id="IPR040190">
    <property type="entry name" value="MURQ/GCKR"/>
</dbReference>
<evidence type="ECO:0000256" key="12">
    <source>
        <dbReference type="ARBA" id="ARBA00084049"/>
    </source>
</evidence>
<comment type="catalytic activity">
    <reaction evidence="4 13">
        <text>N-acetyl-D-muramate 6-phosphate + H2O = N-acetyl-D-glucosamine 6-phosphate + (R)-lactate</text>
        <dbReference type="Rhea" id="RHEA:26410"/>
        <dbReference type="ChEBI" id="CHEBI:15377"/>
        <dbReference type="ChEBI" id="CHEBI:16004"/>
        <dbReference type="ChEBI" id="CHEBI:57513"/>
        <dbReference type="ChEBI" id="CHEBI:58722"/>
        <dbReference type="EC" id="4.2.1.126"/>
    </reaction>
</comment>
<evidence type="ECO:0000256" key="2">
    <source>
        <dbReference type="ARBA" id="ARBA00023239"/>
    </source>
</evidence>
<dbReference type="HAMAP" id="MF_00068">
    <property type="entry name" value="MurQ"/>
    <property type="match status" value="1"/>
</dbReference>
<keyword evidence="2 13" id="KW-0456">Lyase</keyword>
<dbReference type="KEGG" id="amuc:Pan181_37880"/>
<dbReference type="InterPro" id="IPR000408">
    <property type="entry name" value="Reg_chr_condens"/>
</dbReference>
<evidence type="ECO:0000256" key="9">
    <source>
        <dbReference type="ARBA" id="ARBA00067056"/>
    </source>
</evidence>
<dbReference type="GO" id="GO:0009254">
    <property type="term" value="P:peptidoglycan turnover"/>
    <property type="evidence" value="ECO:0007669"/>
    <property type="project" value="TreeGrafter"/>
</dbReference>
<dbReference type="EMBL" id="CP036278">
    <property type="protein sequence ID" value="QDU57570.1"/>
    <property type="molecule type" value="Genomic_DNA"/>
</dbReference>
<evidence type="ECO:0000256" key="8">
    <source>
        <dbReference type="ARBA" id="ARBA00061234"/>
    </source>
</evidence>
<dbReference type="FunFam" id="3.40.50.10490:FF:000014">
    <property type="entry name" value="N-acetylmuramic acid 6-phosphate etherase"/>
    <property type="match status" value="1"/>
</dbReference>
<evidence type="ECO:0000256" key="13">
    <source>
        <dbReference type="HAMAP-Rule" id="MF_00068"/>
    </source>
</evidence>
<dbReference type="SUPFAM" id="SSF53697">
    <property type="entry name" value="SIS domain"/>
    <property type="match status" value="1"/>
</dbReference>
<dbReference type="OrthoDB" id="9813395at2"/>
<dbReference type="FunFam" id="1.10.8.1080:FF:000001">
    <property type="entry name" value="N-acetylmuramic acid 6-phosphate etherase"/>
    <property type="match status" value="1"/>
</dbReference>
<protein>
    <recommendedName>
        <fullName evidence="10 13">N-acetylmuramic acid 6-phosphate etherase</fullName>
        <shortName evidence="13">MurNAc-6-P etherase</shortName>
        <ecNumber evidence="9 13">4.2.1.126</ecNumber>
    </recommendedName>
    <alternativeName>
        <fullName evidence="12 13">N-acetylmuramic acid 6-phosphate hydrolase</fullName>
    </alternativeName>
    <alternativeName>
        <fullName evidence="11 13">N-acetylmuramic acid 6-phosphate lyase</fullName>
    </alternativeName>
</protein>
<evidence type="ECO:0000256" key="3">
    <source>
        <dbReference type="ARBA" id="ARBA00023277"/>
    </source>
</evidence>
<evidence type="ECO:0000256" key="4">
    <source>
        <dbReference type="ARBA" id="ARBA00051747"/>
    </source>
</evidence>
<evidence type="ECO:0000256" key="1">
    <source>
        <dbReference type="ARBA" id="ARBA00011738"/>
    </source>
</evidence>
<dbReference type="UniPathway" id="UPA00342"/>
<evidence type="ECO:0000256" key="11">
    <source>
        <dbReference type="ARBA" id="ARBA00077905"/>
    </source>
</evidence>
<dbReference type="EC" id="4.2.1.126" evidence="9 13"/>
<comment type="similarity">
    <text evidence="8 13">Belongs to the GCKR-like family. MurNAc-6-P etherase subfamily.</text>
</comment>
<evidence type="ECO:0000313" key="15">
    <source>
        <dbReference type="EMBL" id="QDU57570.1"/>
    </source>
</evidence>
<dbReference type="GO" id="GO:0046348">
    <property type="term" value="P:amino sugar catabolic process"/>
    <property type="evidence" value="ECO:0007669"/>
    <property type="project" value="InterPro"/>
</dbReference>
<dbReference type="PROSITE" id="PS01272">
    <property type="entry name" value="GCKR"/>
    <property type="match status" value="1"/>
</dbReference>
<sequence length="306" mass="31701">MLDHLTTEARNPASEMLDSLSPLEIVQLISSEDAKVASAVAEQATSIAKAIEMVTPRLANGGRLIYFGAGTSGRLGVLDAAECPPTFNADPSQVIGLIAGGKQAITTAVEGAEDNPALGAKDLENLNLSSNDAVIGIATSGRTPYVLGGLEYAQTVGAYCIGLACNRDAELTTRCDLNIIPVVGPEIISGSTRMKAGTATKMVLNMISTGVMIRLGKTYGNLMVDLRATNSKLLARAKRIVATSTNLSESEAGKLLDECNGEVKTAILASLANHSPEKARELLAANDGHLQHAISTASSTNGVAVK</sequence>
<dbReference type="GO" id="GO:0016803">
    <property type="term" value="F:ether hydrolase activity"/>
    <property type="evidence" value="ECO:0007669"/>
    <property type="project" value="TreeGrafter"/>
</dbReference>
<dbReference type="InterPro" id="IPR001347">
    <property type="entry name" value="SIS_dom"/>
</dbReference>
<evidence type="ECO:0000256" key="7">
    <source>
        <dbReference type="ARBA" id="ARBA00060672"/>
    </source>
</evidence>
<dbReference type="InterPro" id="IPR005488">
    <property type="entry name" value="Etherase_MurQ"/>
</dbReference>
<dbReference type="InterPro" id="IPR005486">
    <property type="entry name" value="Glucokinase_regulatory_CS"/>
</dbReference>
<dbReference type="PANTHER" id="PTHR10088">
    <property type="entry name" value="GLUCOKINASE REGULATORY PROTEIN"/>
    <property type="match status" value="1"/>
</dbReference>
<dbReference type="AlphaFoldDB" id="A0A518AS73"/>
<dbReference type="PROSITE" id="PS51464">
    <property type="entry name" value="SIS"/>
    <property type="match status" value="1"/>
</dbReference>
<evidence type="ECO:0000256" key="10">
    <source>
        <dbReference type="ARBA" id="ARBA00070061"/>
    </source>
</evidence>
<dbReference type="GO" id="GO:0097367">
    <property type="term" value="F:carbohydrate derivative binding"/>
    <property type="evidence" value="ECO:0007669"/>
    <property type="project" value="InterPro"/>
</dbReference>
<dbReference type="NCBIfam" id="NF009222">
    <property type="entry name" value="PRK12570.1"/>
    <property type="match status" value="1"/>
</dbReference>
<evidence type="ECO:0000259" key="14">
    <source>
        <dbReference type="PROSITE" id="PS51464"/>
    </source>
</evidence>
<name>A0A518AS73_9BACT</name>
<organism evidence="15 16">
    <name type="scientific">Aeoliella mucimassa</name>
    <dbReference type="NCBI Taxonomy" id="2527972"/>
    <lineage>
        <taxon>Bacteria</taxon>
        <taxon>Pseudomonadati</taxon>
        <taxon>Planctomycetota</taxon>
        <taxon>Planctomycetia</taxon>
        <taxon>Pirellulales</taxon>
        <taxon>Lacipirellulaceae</taxon>
        <taxon>Aeoliella</taxon>
    </lineage>
</organism>
<reference evidence="15 16" key="1">
    <citation type="submission" date="2019-02" db="EMBL/GenBank/DDBJ databases">
        <title>Deep-cultivation of Planctomycetes and their phenomic and genomic characterization uncovers novel biology.</title>
        <authorList>
            <person name="Wiegand S."/>
            <person name="Jogler M."/>
            <person name="Boedeker C."/>
            <person name="Pinto D."/>
            <person name="Vollmers J."/>
            <person name="Rivas-Marin E."/>
            <person name="Kohn T."/>
            <person name="Peeters S.H."/>
            <person name="Heuer A."/>
            <person name="Rast P."/>
            <person name="Oberbeckmann S."/>
            <person name="Bunk B."/>
            <person name="Jeske O."/>
            <person name="Meyerdierks A."/>
            <person name="Storesund J.E."/>
            <person name="Kallscheuer N."/>
            <person name="Luecker S."/>
            <person name="Lage O.M."/>
            <person name="Pohl T."/>
            <person name="Merkel B.J."/>
            <person name="Hornburger P."/>
            <person name="Mueller R.-W."/>
            <person name="Bruemmer F."/>
            <person name="Labrenz M."/>
            <person name="Spormann A.M."/>
            <person name="Op den Camp H."/>
            <person name="Overmann J."/>
            <person name="Amann R."/>
            <person name="Jetten M.S.M."/>
            <person name="Mascher T."/>
            <person name="Medema M.H."/>
            <person name="Devos D.P."/>
            <person name="Kaster A.-K."/>
            <person name="Ovreas L."/>
            <person name="Rohde M."/>
            <person name="Galperin M.Y."/>
            <person name="Jogler C."/>
        </authorList>
    </citation>
    <scope>NUCLEOTIDE SEQUENCE [LARGE SCALE GENOMIC DNA]</scope>
    <source>
        <strain evidence="15 16">Pan181</strain>
    </source>
</reference>
<feature type="active site" description="Proton donor" evidence="13">
    <location>
        <position position="82"/>
    </location>
</feature>
<dbReference type="PROSITE" id="PS50012">
    <property type="entry name" value="RCC1_3"/>
    <property type="match status" value="1"/>
</dbReference>
<accession>A0A518AS73</accession>
<dbReference type="Proteomes" id="UP000315750">
    <property type="component" value="Chromosome"/>
</dbReference>
<dbReference type="GO" id="GO:0016835">
    <property type="term" value="F:carbon-oxygen lyase activity"/>
    <property type="evidence" value="ECO:0007669"/>
    <property type="project" value="UniProtKB-UniRule"/>
</dbReference>
<dbReference type="RefSeq" id="WP_145248823.1">
    <property type="nucleotide sequence ID" value="NZ_CP036278.1"/>
</dbReference>
<dbReference type="PANTHER" id="PTHR10088:SF4">
    <property type="entry name" value="GLUCOKINASE REGULATORY PROTEIN"/>
    <property type="match status" value="1"/>
</dbReference>
<dbReference type="Gene3D" id="1.10.8.1080">
    <property type="match status" value="1"/>
</dbReference>
<comment type="function">
    <text evidence="13">Specifically catalyzes the cleavage of the D-lactyl ether substituent of MurNAc 6-phosphate, producing GlcNAc 6-phosphate and D-lactate.</text>
</comment>
<dbReference type="NCBIfam" id="TIGR00274">
    <property type="entry name" value="N-acetylmuramic acid 6-phosphate etherase"/>
    <property type="match status" value="1"/>
</dbReference>
<comment type="pathway">
    <text evidence="6">Amino-sugar metabolism; 1,6-anhydro-N-acetylmuramate degradation.</text>
</comment>
<gene>
    <name evidence="13 15" type="primary">murQ</name>
    <name evidence="15" type="ORF">Pan181_37880</name>
</gene>
<evidence type="ECO:0000256" key="5">
    <source>
        <dbReference type="ARBA" id="ARBA00060532"/>
    </source>
</evidence>
<feature type="active site" evidence="13">
    <location>
        <position position="113"/>
    </location>
</feature>
<dbReference type="InterPro" id="IPR046348">
    <property type="entry name" value="SIS_dom_sf"/>
</dbReference>
<keyword evidence="16" id="KW-1185">Reference proteome</keyword>
<dbReference type="Gene3D" id="3.40.50.10490">
    <property type="entry name" value="Glucose-6-phosphate isomerase like protein, domain 1"/>
    <property type="match status" value="1"/>
</dbReference>
<comment type="miscellaneous">
    <text evidence="13">A lyase-type mechanism (elimination/hydration) is suggested for the cleavage of the lactyl ether bond of MurNAc 6-phosphate, with the formation of an alpha,beta-unsaturated aldehyde intermediate with (E)-stereochemistry, followed by the syn addition of water to give product.</text>
</comment>
<dbReference type="Pfam" id="PF20741">
    <property type="entry name" value="GKRP-like_C"/>
    <property type="match status" value="1"/>
</dbReference>
<dbReference type="GO" id="GO:0097173">
    <property type="term" value="P:N-acetylmuramic acid catabolic process"/>
    <property type="evidence" value="ECO:0007669"/>
    <property type="project" value="UniProtKB-UniPathway"/>
</dbReference>